<dbReference type="Pfam" id="PF00441">
    <property type="entry name" value="Acyl-CoA_dh_1"/>
    <property type="match status" value="1"/>
</dbReference>
<accession>A0ABT8ZQF9</accession>
<dbReference type="Gene3D" id="2.40.110.10">
    <property type="entry name" value="Butyryl-CoA Dehydrogenase, subunit A, domain 2"/>
    <property type="match status" value="1"/>
</dbReference>
<dbReference type="InterPro" id="IPR046373">
    <property type="entry name" value="Acyl-CoA_Oxase/DH_mid-dom_sf"/>
</dbReference>
<comment type="cofactor">
    <cofactor evidence="1 6">
        <name>FAD</name>
        <dbReference type="ChEBI" id="CHEBI:57692"/>
    </cofactor>
</comment>
<dbReference type="Gene3D" id="1.20.140.10">
    <property type="entry name" value="Butyryl-CoA Dehydrogenase, subunit A, domain 3"/>
    <property type="match status" value="1"/>
</dbReference>
<dbReference type="EMBL" id="JAUQOM010000008">
    <property type="protein sequence ID" value="MDO7836437.1"/>
    <property type="molecule type" value="Genomic_DNA"/>
</dbReference>
<proteinExistence type="inferred from homology"/>
<dbReference type="InterPro" id="IPR009075">
    <property type="entry name" value="AcylCo_DH/oxidase_C"/>
</dbReference>
<dbReference type="SUPFAM" id="SSF47203">
    <property type="entry name" value="Acyl-CoA dehydrogenase C-terminal domain-like"/>
    <property type="match status" value="1"/>
</dbReference>
<name>A0ABT8ZQF9_9SPHN</name>
<dbReference type="SUPFAM" id="SSF56645">
    <property type="entry name" value="Acyl-CoA dehydrogenase NM domain-like"/>
    <property type="match status" value="1"/>
</dbReference>
<comment type="caution">
    <text evidence="10">The sequence shown here is derived from an EMBL/GenBank/DDBJ whole genome shotgun (WGS) entry which is preliminary data.</text>
</comment>
<evidence type="ECO:0000256" key="6">
    <source>
        <dbReference type="RuleBase" id="RU362125"/>
    </source>
</evidence>
<dbReference type="InterPro" id="IPR037069">
    <property type="entry name" value="AcylCoA_DH/ox_N_sf"/>
</dbReference>
<protein>
    <submittedName>
        <fullName evidence="10">Acyl-CoA dehydrogenase family protein</fullName>
    </submittedName>
</protein>
<evidence type="ECO:0000256" key="1">
    <source>
        <dbReference type="ARBA" id="ARBA00001974"/>
    </source>
</evidence>
<dbReference type="RefSeq" id="WP_304536854.1">
    <property type="nucleotide sequence ID" value="NZ_JAUQOM010000008.1"/>
</dbReference>
<dbReference type="Pfam" id="PF02770">
    <property type="entry name" value="Acyl-CoA_dh_M"/>
    <property type="match status" value="1"/>
</dbReference>
<evidence type="ECO:0000259" key="9">
    <source>
        <dbReference type="Pfam" id="PF02771"/>
    </source>
</evidence>
<organism evidence="10 11">
    <name type="scientific">Sphingobium cyanobacteriorum</name>
    <dbReference type="NCBI Taxonomy" id="3063954"/>
    <lineage>
        <taxon>Bacteria</taxon>
        <taxon>Pseudomonadati</taxon>
        <taxon>Pseudomonadota</taxon>
        <taxon>Alphaproteobacteria</taxon>
        <taxon>Sphingomonadales</taxon>
        <taxon>Sphingomonadaceae</taxon>
        <taxon>Sphingobium</taxon>
    </lineage>
</organism>
<keyword evidence="5 6" id="KW-0560">Oxidoreductase</keyword>
<evidence type="ECO:0000313" key="10">
    <source>
        <dbReference type="EMBL" id="MDO7836437.1"/>
    </source>
</evidence>
<evidence type="ECO:0000256" key="4">
    <source>
        <dbReference type="ARBA" id="ARBA00022827"/>
    </source>
</evidence>
<keyword evidence="3 6" id="KW-0285">Flavoprotein</keyword>
<feature type="domain" description="Acyl-CoA dehydrogenase/oxidase N-terminal" evidence="9">
    <location>
        <begin position="6"/>
        <end position="123"/>
    </location>
</feature>
<evidence type="ECO:0000313" key="11">
    <source>
        <dbReference type="Proteomes" id="UP001176471"/>
    </source>
</evidence>
<dbReference type="PANTHER" id="PTHR43292">
    <property type="entry name" value="ACYL-COA DEHYDROGENASE"/>
    <property type="match status" value="1"/>
</dbReference>
<evidence type="ECO:0000256" key="2">
    <source>
        <dbReference type="ARBA" id="ARBA00009347"/>
    </source>
</evidence>
<evidence type="ECO:0000259" key="8">
    <source>
        <dbReference type="Pfam" id="PF02770"/>
    </source>
</evidence>
<evidence type="ECO:0000259" key="7">
    <source>
        <dbReference type="Pfam" id="PF00441"/>
    </source>
</evidence>
<dbReference type="InterPro" id="IPR013786">
    <property type="entry name" value="AcylCoA_DH/ox_N"/>
</dbReference>
<keyword evidence="11" id="KW-1185">Reference proteome</keyword>
<reference evidence="10" key="1">
    <citation type="submission" date="2023-07" db="EMBL/GenBank/DDBJ databases">
        <title>Bacterial whole genome sequence for Sphingobium sp. HBC34.</title>
        <authorList>
            <person name="Le V."/>
            <person name="Ko S.-R."/>
            <person name="Ahn C.-Y."/>
            <person name="Oh H.-M."/>
        </authorList>
    </citation>
    <scope>NUCLEOTIDE SEQUENCE</scope>
    <source>
        <strain evidence="10">HBC34</strain>
    </source>
</reference>
<dbReference type="InterPro" id="IPR006091">
    <property type="entry name" value="Acyl-CoA_Oxase/DH_mid-dom"/>
</dbReference>
<dbReference type="InterPro" id="IPR052161">
    <property type="entry name" value="Mycobact_Acyl-CoA_DH"/>
</dbReference>
<feature type="domain" description="Acyl-CoA dehydrogenase/oxidase C-terminal" evidence="7">
    <location>
        <begin position="234"/>
        <end position="398"/>
    </location>
</feature>
<dbReference type="InterPro" id="IPR009100">
    <property type="entry name" value="AcylCoA_DH/oxidase_NM_dom_sf"/>
</dbReference>
<evidence type="ECO:0000256" key="5">
    <source>
        <dbReference type="ARBA" id="ARBA00023002"/>
    </source>
</evidence>
<sequence>MNIDFSEELEAFRREVADFLDTAPTPAIREAGRKTTSVFAPFKEVMAWHRILHAKGWSAPAWPVEYGGTGWSVEQRYIFAEEHWKRDLPPLLPNGLQMVGPLIMELGTPEQKALYLPGILAGEDYWTQGYSEPNAGSDLASLSCSAVADGDDYIINGQKIWTTLAHEANRMFMLVRTNKEAKKQAGITFLLLDRMDYPGMVVRPIIGLDGLPEQCEVFFDNVRVPQSGRVGAENDGWSVAKQLLKHERGGAALSPMLRRKMALIRQAVVDAPSPHGGTLADDPIFQRDLGEVEAELVSYEAFERMILTGHPIGNDPAMPSLNKIMSTEMTQLLGVMQARVAGLGAVPQQVEALTVDPAAEPLDDLFSLTAMPFYLNARATSIYAGTNEIQRDLLARTLNAA</sequence>
<feature type="domain" description="Acyl-CoA oxidase/dehydrogenase middle" evidence="8">
    <location>
        <begin position="129"/>
        <end position="222"/>
    </location>
</feature>
<dbReference type="InterPro" id="IPR036250">
    <property type="entry name" value="AcylCo_DH-like_C"/>
</dbReference>
<dbReference type="PANTHER" id="PTHR43292:SF3">
    <property type="entry name" value="ACYL-COA DEHYDROGENASE FADE29"/>
    <property type="match status" value="1"/>
</dbReference>
<dbReference type="Pfam" id="PF02771">
    <property type="entry name" value="Acyl-CoA_dh_N"/>
    <property type="match status" value="1"/>
</dbReference>
<keyword evidence="4 6" id="KW-0274">FAD</keyword>
<dbReference type="Proteomes" id="UP001176471">
    <property type="component" value="Unassembled WGS sequence"/>
</dbReference>
<gene>
    <name evidence="10" type="ORF">Q4610_15410</name>
</gene>
<comment type="similarity">
    <text evidence="2 6">Belongs to the acyl-CoA dehydrogenase family.</text>
</comment>
<evidence type="ECO:0000256" key="3">
    <source>
        <dbReference type="ARBA" id="ARBA00022630"/>
    </source>
</evidence>
<dbReference type="Gene3D" id="1.10.540.10">
    <property type="entry name" value="Acyl-CoA dehydrogenase/oxidase, N-terminal domain"/>
    <property type="match status" value="1"/>
</dbReference>